<dbReference type="InterPro" id="IPR006221">
    <property type="entry name" value="TrpG/PapA_dom"/>
</dbReference>
<organism evidence="3 4">
    <name type="scientific">Geovibrio thiophilus</name>
    <dbReference type="NCBI Taxonomy" id="139438"/>
    <lineage>
        <taxon>Bacteria</taxon>
        <taxon>Pseudomonadati</taxon>
        <taxon>Deferribacterota</taxon>
        <taxon>Deferribacteres</taxon>
        <taxon>Deferribacterales</taxon>
        <taxon>Geovibrionaceae</taxon>
        <taxon>Geovibrio</taxon>
    </lineage>
</organism>
<dbReference type="PRINTS" id="PR00099">
    <property type="entry name" value="CPSGATASE"/>
</dbReference>
<evidence type="ECO:0000313" key="3">
    <source>
        <dbReference type="EMBL" id="QAR32858.1"/>
    </source>
</evidence>
<dbReference type="PRINTS" id="PR00096">
    <property type="entry name" value="GATASE"/>
</dbReference>
<dbReference type="Proteomes" id="UP000287502">
    <property type="component" value="Chromosome"/>
</dbReference>
<protein>
    <submittedName>
        <fullName evidence="3">Aminodeoxychorismate/anthranilate synthase component II</fullName>
    </submittedName>
</protein>
<keyword evidence="1" id="KW-0315">Glutamine amidotransferase</keyword>
<gene>
    <name evidence="3" type="ORF">EP073_05400</name>
</gene>
<feature type="domain" description="Glutamine amidotransferase" evidence="2">
    <location>
        <begin position="3"/>
        <end position="177"/>
    </location>
</feature>
<dbReference type="InterPro" id="IPR050472">
    <property type="entry name" value="Anth_synth/Amidotransfase"/>
</dbReference>
<dbReference type="SUPFAM" id="SSF52317">
    <property type="entry name" value="Class I glutamine amidotransferase-like"/>
    <property type="match status" value="1"/>
</dbReference>
<dbReference type="NCBIfam" id="TIGR00566">
    <property type="entry name" value="trpG_papA"/>
    <property type="match status" value="1"/>
</dbReference>
<dbReference type="PANTHER" id="PTHR43418:SF4">
    <property type="entry name" value="MULTIFUNCTIONAL TRYPTOPHAN BIOSYNTHESIS PROTEIN"/>
    <property type="match status" value="1"/>
</dbReference>
<dbReference type="PROSITE" id="PS51273">
    <property type="entry name" value="GATASE_TYPE_1"/>
    <property type="match status" value="1"/>
</dbReference>
<dbReference type="PANTHER" id="PTHR43418">
    <property type="entry name" value="MULTIFUNCTIONAL TRYPTOPHAN BIOSYNTHESIS PROTEIN-RELATED"/>
    <property type="match status" value="1"/>
</dbReference>
<dbReference type="GO" id="GO:0004049">
    <property type="term" value="F:anthranilate synthase activity"/>
    <property type="evidence" value="ECO:0007669"/>
    <property type="project" value="TreeGrafter"/>
</dbReference>
<dbReference type="OrthoDB" id="9804328at2"/>
<sequence>MFLLVDNYDSFTYNLYALFRLNGAEVELIKNNETINADKYEGIIISPGPSHPANSGTSLHYLKEYAGKKPIFGVCLGMQAIGYHLGYEVGRAKSVMHGKIDRVKAEKGVIFEGIDEFDAVRYHSLAVKGADHLVTARAKSDGEVMALEDKGKMLFGVQFHPESVRSEEGARMVTNFINFARGIK</sequence>
<evidence type="ECO:0000259" key="2">
    <source>
        <dbReference type="Pfam" id="PF00117"/>
    </source>
</evidence>
<accession>A0A3R5Y6H7</accession>
<dbReference type="InterPro" id="IPR017926">
    <property type="entry name" value="GATASE"/>
</dbReference>
<keyword evidence="4" id="KW-1185">Reference proteome</keyword>
<dbReference type="GO" id="GO:0000162">
    <property type="term" value="P:L-tryptophan biosynthetic process"/>
    <property type="evidence" value="ECO:0007669"/>
    <property type="project" value="TreeGrafter"/>
</dbReference>
<name>A0A3R5Y6H7_9BACT</name>
<dbReference type="RefSeq" id="WP_128466144.1">
    <property type="nucleotide sequence ID" value="NZ_CP035108.1"/>
</dbReference>
<dbReference type="CDD" id="cd01743">
    <property type="entry name" value="GATase1_Anthranilate_Synthase"/>
    <property type="match status" value="1"/>
</dbReference>
<dbReference type="PRINTS" id="PR00097">
    <property type="entry name" value="ANTSNTHASEII"/>
</dbReference>
<dbReference type="InterPro" id="IPR029062">
    <property type="entry name" value="Class_I_gatase-like"/>
</dbReference>
<proteinExistence type="predicted"/>
<reference evidence="3 4" key="1">
    <citation type="submission" date="2019-01" db="EMBL/GenBank/DDBJ databases">
        <title>Geovibrio thiophilus DSM 11263, complete genome.</title>
        <authorList>
            <person name="Spring S."/>
            <person name="Bunk B."/>
            <person name="Sproer C."/>
        </authorList>
    </citation>
    <scope>NUCLEOTIDE SEQUENCE [LARGE SCALE GENOMIC DNA]</scope>
    <source>
        <strain evidence="3 4">DSM 11263</strain>
    </source>
</reference>
<dbReference type="Gene3D" id="3.40.50.880">
    <property type="match status" value="1"/>
</dbReference>
<dbReference type="AlphaFoldDB" id="A0A3R5Y6H7"/>
<dbReference type="KEGG" id="gtl:EP073_05400"/>
<evidence type="ECO:0000256" key="1">
    <source>
        <dbReference type="ARBA" id="ARBA00022962"/>
    </source>
</evidence>
<dbReference type="Pfam" id="PF00117">
    <property type="entry name" value="GATase"/>
    <property type="match status" value="1"/>
</dbReference>
<evidence type="ECO:0000313" key="4">
    <source>
        <dbReference type="Proteomes" id="UP000287502"/>
    </source>
</evidence>
<dbReference type="EMBL" id="CP035108">
    <property type="protein sequence ID" value="QAR32858.1"/>
    <property type="molecule type" value="Genomic_DNA"/>
</dbReference>
<dbReference type="GO" id="GO:0005829">
    <property type="term" value="C:cytosol"/>
    <property type="evidence" value="ECO:0007669"/>
    <property type="project" value="TreeGrafter"/>
</dbReference>